<dbReference type="Proteomes" id="UP000192936">
    <property type="component" value="Unassembled WGS sequence"/>
</dbReference>
<dbReference type="SUPFAM" id="SSF50104">
    <property type="entry name" value="Translation proteins SH3-like domain"/>
    <property type="match status" value="1"/>
</dbReference>
<keyword evidence="1" id="KW-0804">Transcription</keyword>
<organism evidence="4 5">
    <name type="scientific">Azospirillum oryzae</name>
    <dbReference type="NCBI Taxonomy" id="286727"/>
    <lineage>
        <taxon>Bacteria</taxon>
        <taxon>Pseudomonadati</taxon>
        <taxon>Pseudomonadota</taxon>
        <taxon>Alphaproteobacteria</taxon>
        <taxon>Rhodospirillales</taxon>
        <taxon>Azospirillaceae</taxon>
        <taxon>Azospirillum</taxon>
    </lineage>
</organism>
<evidence type="ECO:0000256" key="1">
    <source>
        <dbReference type="ARBA" id="ARBA00023163"/>
    </source>
</evidence>
<feature type="domain" description="NusG-like N-terminal" evidence="3">
    <location>
        <begin position="9"/>
        <end position="95"/>
    </location>
</feature>
<evidence type="ECO:0000259" key="3">
    <source>
        <dbReference type="Pfam" id="PF02357"/>
    </source>
</evidence>
<evidence type="ECO:0000313" key="4">
    <source>
        <dbReference type="EMBL" id="SMF47806.1"/>
    </source>
</evidence>
<dbReference type="Gene3D" id="3.30.70.940">
    <property type="entry name" value="NusG, N-terminal domain"/>
    <property type="match status" value="1"/>
</dbReference>
<dbReference type="GO" id="GO:0006354">
    <property type="term" value="P:DNA-templated transcription elongation"/>
    <property type="evidence" value="ECO:0007669"/>
    <property type="project" value="InterPro"/>
</dbReference>
<dbReference type="EMBL" id="FXAK01000005">
    <property type="protein sequence ID" value="SMF47806.1"/>
    <property type="molecule type" value="Genomic_DNA"/>
</dbReference>
<dbReference type="InterPro" id="IPR006645">
    <property type="entry name" value="NGN-like_dom"/>
</dbReference>
<dbReference type="CDD" id="cd06091">
    <property type="entry name" value="KOW_NusG"/>
    <property type="match status" value="1"/>
</dbReference>
<evidence type="ECO:0000313" key="5">
    <source>
        <dbReference type="Proteomes" id="UP000192936"/>
    </source>
</evidence>
<gene>
    <name evidence="4" type="ORF">SAMN02982917_2344</name>
</gene>
<dbReference type="SUPFAM" id="SSF82679">
    <property type="entry name" value="N-utilization substance G protein NusG, N-terminal domain"/>
    <property type="match status" value="1"/>
</dbReference>
<dbReference type="InterPro" id="IPR036735">
    <property type="entry name" value="NGN_dom_sf"/>
</dbReference>
<accession>A0A1X7F8H2</accession>
<protein>
    <submittedName>
        <fullName evidence="4">Transcriptional antiterminator RfaH</fullName>
    </submittedName>
</protein>
<name>A0A1X7F8H2_9PROT</name>
<reference evidence="4 5" key="1">
    <citation type="submission" date="2017-04" db="EMBL/GenBank/DDBJ databases">
        <authorList>
            <person name="Afonso C.L."/>
            <person name="Miller P.J."/>
            <person name="Scott M.A."/>
            <person name="Spackman E."/>
            <person name="Goraichik I."/>
            <person name="Dimitrov K.M."/>
            <person name="Suarez D.L."/>
            <person name="Swayne D.E."/>
        </authorList>
    </citation>
    <scope>NUCLEOTIDE SEQUENCE [LARGE SCALE GENOMIC DNA]</scope>
    <source>
        <strain evidence="4 5">A2P</strain>
    </source>
</reference>
<dbReference type="AlphaFoldDB" id="A0A1X7F8H2"/>
<feature type="region of interest" description="Disordered" evidence="2">
    <location>
        <begin position="112"/>
        <end position="133"/>
    </location>
</feature>
<sequence length="197" mass="22630">MADQFSDCEWMAVVVKPGKNEEVHKRFEDQGYRSFLPLCLRERTHARKTETVVRPLFDRYQFVGYDTEQPFGPILNTIGVSFLVRGADLMPLRVSPLILRRVKARCDADGGMVDLRQREPEPEPEGESEPRPVVTWEPEQALRVIDGPFRDFAAVFLQADRRGQMALVMVELFGRTSRVEMPVRNLRPIASDRRSVA</sequence>
<dbReference type="RefSeq" id="WP_085085453.1">
    <property type="nucleotide sequence ID" value="NZ_FXAK01000005.1"/>
</dbReference>
<evidence type="ECO:0000256" key="2">
    <source>
        <dbReference type="SAM" id="MobiDB-lite"/>
    </source>
</evidence>
<dbReference type="STRING" id="286727.SAMN02982917_2344"/>
<dbReference type="InterPro" id="IPR008991">
    <property type="entry name" value="Translation_prot_SH3-like_sf"/>
</dbReference>
<proteinExistence type="predicted"/>
<dbReference type="OrthoDB" id="9787731at2"/>
<dbReference type="Pfam" id="PF02357">
    <property type="entry name" value="NusG"/>
    <property type="match status" value="1"/>
</dbReference>